<accession>A0A494Y425</accession>
<dbReference type="InterPro" id="IPR013797">
    <property type="entry name" value="Maltooligo_trehalose_synth_4"/>
</dbReference>
<dbReference type="InterPro" id="IPR006047">
    <property type="entry name" value="GH13_cat_dom"/>
</dbReference>
<gene>
    <name evidence="2" type="primary">treY</name>
    <name evidence="2" type="ORF">D7S86_05960</name>
</gene>
<dbReference type="Gene3D" id="1.10.150.200">
    <property type="entry name" value="Maltooligosyl trehalose synthase, domain 3"/>
    <property type="match status" value="2"/>
</dbReference>
<dbReference type="Pfam" id="PF00128">
    <property type="entry name" value="Alpha-amylase"/>
    <property type="match status" value="1"/>
</dbReference>
<dbReference type="PANTHER" id="PTHR10357:SF216">
    <property type="entry name" value="MALTOOLIGOSYL TREHALOSE SYNTHASE-RELATED"/>
    <property type="match status" value="1"/>
</dbReference>
<dbReference type="GO" id="GO:0030980">
    <property type="term" value="P:alpha-glucan catabolic process"/>
    <property type="evidence" value="ECO:0007669"/>
    <property type="project" value="TreeGrafter"/>
</dbReference>
<sequence length="940" mass="103532">MTAIRATVRLQFHRDFTFDDAAARVDYFAALGVSHVYASPITTAQPGSMHGYDTVDYTRVSAELGGEAGLERLVERLRAHGMGLIADFAPNHMGVGGAHNAWWLDILAWGRHSEYARHFDVDWHSPDPALRGKVLAPFLGTAYGDALQAGDIRLTWSAERGQFVVEYGPHRFPVCPTDYAAMLRQADVSVLAPLCDAFDHLTTQPEDRARAIAAQQTFTTFAAVARHAQALDAVAAAYASPEALHRLLERQHFRLASWRTAADDVNWRRFFDISSLIGMRVERPDVFEAMHGRMFALYADGLIDGLRIDHVDGLAEPREYCQRLRQRLDGLRAERPLALRATPATLVVEKILAYDEPMRRDWQIDGTTGYDFMDQVGMVMHDAAGASALDAWWTSLPGASRFTLDEQALRAKRQILAENLAAEVDRCARALHRIARDDLTTRDATFASIKRVLVEYVLHFPVYRMYPESGMRSAEDNVFFERAREGARAALRTADHALLDRLDGWLGGAPMPGTDGSGAAPPYPTPAGSHRRSALILFSQLTAPTAAKAIEDTLCYRYARLISRNEVGAQPAMLAMSSAQFHALTTSRALDFPRAWLTTATHDHKRGEDARARLAVLSEIPERWAQTVTQWSTLNARHKADGANGASVAIGPEAAVESMLYQTLVGAWPLDLTPSDAQGVAALTDRTAGWLEKALREAKVRTDWFAPNVDYERACQDFLRAILSSDPRNAFVAELARFVDTIAPAGAINSLAQTLLRVCCPGVPDLYQGTELWDFSLVDPDNRRAVDYARRMAALSDAPPSAHLATWRTGSIKLALIRRALALRALRPALFIGGDYLPLDIHGALASHAIAFGRIDRNTGDAAIVVATHLPASIASHDGLPLVTPATWADTYVDVPEPLRRAVYDIASDRERAAQPRRALREMLDACPVALLTTPVARRS</sequence>
<comment type="caution">
    <text evidence="2">The sequence shown here is derived from an EMBL/GenBank/DDBJ whole genome shotgun (WGS) entry which is preliminary data.</text>
</comment>
<proteinExistence type="predicted"/>
<dbReference type="RefSeq" id="WP_121084545.1">
    <property type="nucleotide sequence ID" value="NZ_RBZU01000002.1"/>
</dbReference>
<dbReference type="SUPFAM" id="SSF51445">
    <property type="entry name" value="(Trans)glycosidases"/>
    <property type="match status" value="1"/>
</dbReference>
<dbReference type="SMART" id="SM00642">
    <property type="entry name" value="Aamy"/>
    <property type="match status" value="1"/>
</dbReference>
<dbReference type="InterPro" id="IPR012767">
    <property type="entry name" value="Trehalose_TreY"/>
</dbReference>
<feature type="domain" description="Glycosyl hydrolase family 13 catalytic" evidence="1">
    <location>
        <begin position="5"/>
        <end position="280"/>
    </location>
</feature>
<dbReference type="OrthoDB" id="9761577at2"/>
<organism evidence="2 3">
    <name type="scientific">Pararobbsia silviterrae</name>
    <dbReference type="NCBI Taxonomy" id="1792498"/>
    <lineage>
        <taxon>Bacteria</taxon>
        <taxon>Pseudomonadati</taxon>
        <taxon>Pseudomonadota</taxon>
        <taxon>Betaproteobacteria</taxon>
        <taxon>Burkholderiales</taxon>
        <taxon>Burkholderiaceae</taxon>
        <taxon>Pararobbsia</taxon>
    </lineage>
</organism>
<dbReference type="GO" id="GO:0047470">
    <property type="term" value="F:(1,4)-alpha-D-glucan 1-alpha-D-glucosylmutase activity"/>
    <property type="evidence" value="ECO:0007669"/>
    <property type="project" value="TreeGrafter"/>
</dbReference>
<dbReference type="NCBIfam" id="TIGR02401">
    <property type="entry name" value="trehalose_TreY"/>
    <property type="match status" value="1"/>
</dbReference>
<dbReference type="PANTHER" id="PTHR10357">
    <property type="entry name" value="ALPHA-AMYLASE FAMILY MEMBER"/>
    <property type="match status" value="1"/>
</dbReference>
<dbReference type="InterPro" id="IPR017853">
    <property type="entry name" value="GH"/>
</dbReference>
<evidence type="ECO:0000313" key="2">
    <source>
        <dbReference type="EMBL" id="RKP57508.1"/>
    </source>
</evidence>
<evidence type="ECO:0000259" key="1">
    <source>
        <dbReference type="SMART" id="SM00642"/>
    </source>
</evidence>
<reference evidence="2 3" key="1">
    <citation type="submission" date="2018-10" db="EMBL/GenBank/DDBJ databases">
        <title>Robbsia sp. DHC34, isolated from soil.</title>
        <authorList>
            <person name="Gao Z.-H."/>
            <person name="Qiu L.-H."/>
        </authorList>
    </citation>
    <scope>NUCLEOTIDE SEQUENCE [LARGE SCALE GENOMIC DNA]</scope>
    <source>
        <strain evidence="2 3">DHC34</strain>
    </source>
</reference>
<dbReference type="Gene3D" id="3.20.20.80">
    <property type="entry name" value="Glycosidases"/>
    <property type="match status" value="3"/>
</dbReference>
<dbReference type="CDD" id="cd11336">
    <property type="entry name" value="AmyAc_MTSase"/>
    <property type="match status" value="1"/>
</dbReference>
<dbReference type="EMBL" id="RBZU01000002">
    <property type="protein sequence ID" value="RKP57508.1"/>
    <property type="molecule type" value="Genomic_DNA"/>
</dbReference>
<evidence type="ECO:0000313" key="3">
    <source>
        <dbReference type="Proteomes" id="UP000270342"/>
    </source>
</evidence>
<dbReference type="Gene3D" id="1.10.10.470">
    <property type="entry name" value="Maltooligosyl trehalose synthase, domain 4"/>
    <property type="match status" value="1"/>
</dbReference>
<keyword evidence="3" id="KW-1185">Reference proteome</keyword>
<protein>
    <submittedName>
        <fullName evidence="2">Malto-oligosyltrehalose synthase</fullName>
    </submittedName>
</protein>
<name>A0A494Y425_9BURK</name>
<dbReference type="Proteomes" id="UP000270342">
    <property type="component" value="Unassembled WGS sequence"/>
</dbReference>
<dbReference type="GO" id="GO:0005992">
    <property type="term" value="P:trehalose biosynthetic process"/>
    <property type="evidence" value="ECO:0007669"/>
    <property type="project" value="TreeGrafter"/>
</dbReference>
<dbReference type="Gene3D" id="3.30.1590.10">
    <property type="entry name" value="Maltooligosyl trehalose synthase, domain 2"/>
    <property type="match status" value="2"/>
</dbReference>
<dbReference type="AlphaFoldDB" id="A0A494Y425"/>